<accession>A0ACC4APM8</accession>
<keyword evidence="2" id="KW-1185">Reference proteome</keyword>
<proteinExistence type="predicted"/>
<protein>
    <submittedName>
        <fullName evidence="1">Uncharacterized protein</fullName>
    </submittedName>
</protein>
<dbReference type="Proteomes" id="UP000309997">
    <property type="component" value="Unassembled WGS sequence"/>
</dbReference>
<comment type="caution">
    <text evidence="1">The sequence shown here is derived from an EMBL/GenBank/DDBJ whole genome shotgun (WGS) entry which is preliminary data.</text>
</comment>
<reference evidence="1 2" key="1">
    <citation type="journal article" date="2024" name="Plant Biotechnol. J.">
        <title>Genome and CRISPR/Cas9 system of a widespread forest tree (Populus alba) in the world.</title>
        <authorList>
            <person name="Liu Y.J."/>
            <person name="Jiang P.F."/>
            <person name="Han X.M."/>
            <person name="Li X.Y."/>
            <person name="Wang H.M."/>
            <person name="Wang Y.J."/>
            <person name="Wang X.X."/>
            <person name="Zeng Q.Y."/>
        </authorList>
    </citation>
    <scope>NUCLEOTIDE SEQUENCE [LARGE SCALE GENOMIC DNA]</scope>
    <source>
        <strain evidence="2">cv. PAL-ZL1</strain>
    </source>
</reference>
<gene>
    <name evidence="1" type="ORF">D5086_030849</name>
</gene>
<name>A0ACC4APM8_POPAL</name>
<organism evidence="1 2">
    <name type="scientific">Populus alba</name>
    <name type="common">White poplar</name>
    <dbReference type="NCBI Taxonomy" id="43335"/>
    <lineage>
        <taxon>Eukaryota</taxon>
        <taxon>Viridiplantae</taxon>
        <taxon>Streptophyta</taxon>
        <taxon>Embryophyta</taxon>
        <taxon>Tracheophyta</taxon>
        <taxon>Spermatophyta</taxon>
        <taxon>Magnoliopsida</taxon>
        <taxon>eudicotyledons</taxon>
        <taxon>Gunneridae</taxon>
        <taxon>Pentapetalae</taxon>
        <taxon>rosids</taxon>
        <taxon>fabids</taxon>
        <taxon>Malpighiales</taxon>
        <taxon>Salicaceae</taxon>
        <taxon>Saliceae</taxon>
        <taxon>Populus</taxon>
    </lineage>
</organism>
<dbReference type="EMBL" id="RCHU02000017">
    <property type="protein sequence ID" value="KAL3568198.1"/>
    <property type="molecule type" value="Genomic_DNA"/>
</dbReference>
<sequence>MTSKHEKSSDKGKLNVALMSPPCPCFEEICRLTDEAVAHIADGKTKEQTAVFAGLLDPGPAEGRNCTVLIDQIVRFVKARNAIKLNGMCPCKEPMLFRIASYYDKRKLLSDNVARAVREEMVTVGGRTKCVSWAHLVLNAEEASKRFLLEAKYGEDIKHQKVPGSAEDDQELATQHSSLKACACSFV</sequence>
<evidence type="ECO:0000313" key="2">
    <source>
        <dbReference type="Proteomes" id="UP000309997"/>
    </source>
</evidence>
<evidence type="ECO:0000313" key="1">
    <source>
        <dbReference type="EMBL" id="KAL3568198.1"/>
    </source>
</evidence>